<proteinExistence type="predicted"/>
<feature type="signal peptide" evidence="2">
    <location>
        <begin position="1"/>
        <end position="19"/>
    </location>
</feature>
<sequence length="88" mass="9936">MHVIHVLLISLCMCICVCIQHSVLPWCHFETLQVLRSASRSISFSPQQHGGRIHIISICMGHDGRAEGRMKRRSPHLDKGYLAPHPLS</sequence>
<name>A0A3Q3X3Q1_MOLML</name>
<reference evidence="3" key="2">
    <citation type="submission" date="2025-09" db="UniProtKB">
        <authorList>
            <consortium name="Ensembl"/>
        </authorList>
    </citation>
    <scope>IDENTIFICATION</scope>
</reference>
<dbReference type="Ensembl" id="ENSMMOT00000020197.1">
    <property type="protein sequence ID" value="ENSMMOP00000019864.1"/>
    <property type="gene ID" value="ENSMMOG00000015083.1"/>
</dbReference>
<evidence type="ECO:0008006" key="5">
    <source>
        <dbReference type="Google" id="ProtNLM"/>
    </source>
</evidence>
<protein>
    <recommendedName>
        <fullName evidence="5">Secreted protein</fullName>
    </recommendedName>
</protein>
<evidence type="ECO:0000313" key="3">
    <source>
        <dbReference type="Ensembl" id="ENSMMOP00000019864.1"/>
    </source>
</evidence>
<keyword evidence="4" id="KW-1185">Reference proteome</keyword>
<evidence type="ECO:0000256" key="2">
    <source>
        <dbReference type="SAM" id="SignalP"/>
    </source>
</evidence>
<reference evidence="3" key="1">
    <citation type="submission" date="2025-08" db="UniProtKB">
        <authorList>
            <consortium name="Ensembl"/>
        </authorList>
    </citation>
    <scope>IDENTIFICATION</scope>
</reference>
<feature type="region of interest" description="Disordered" evidence="1">
    <location>
        <begin position="66"/>
        <end position="88"/>
    </location>
</feature>
<accession>A0A3Q3X3Q1</accession>
<evidence type="ECO:0000256" key="1">
    <source>
        <dbReference type="SAM" id="MobiDB-lite"/>
    </source>
</evidence>
<evidence type="ECO:0000313" key="4">
    <source>
        <dbReference type="Proteomes" id="UP000261620"/>
    </source>
</evidence>
<dbReference type="AlphaFoldDB" id="A0A3Q3X3Q1"/>
<feature type="compositionally biased region" description="Basic and acidic residues" evidence="1">
    <location>
        <begin position="66"/>
        <end position="79"/>
    </location>
</feature>
<keyword evidence="2" id="KW-0732">Signal</keyword>
<dbReference type="Proteomes" id="UP000261620">
    <property type="component" value="Unplaced"/>
</dbReference>
<organism evidence="3 4">
    <name type="scientific">Mola mola</name>
    <name type="common">Ocean sunfish</name>
    <name type="synonym">Tetraodon mola</name>
    <dbReference type="NCBI Taxonomy" id="94237"/>
    <lineage>
        <taxon>Eukaryota</taxon>
        <taxon>Metazoa</taxon>
        <taxon>Chordata</taxon>
        <taxon>Craniata</taxon>
        <taxon>Vertebrata</taxon>
        <taxon>Euteleostomi</taxon>
        <taxon>Actinopterygii</taxon>
        <taxon>Neopterygii</taxon>
        <taxon>Teleostei</taxon>
        <taxon>Neoteleostei</taxon>
        <taxon>Acanthomorphata</taxon>
        <taxon>Eupercaria</taxon>
        <taxon>Tetraodontiformes</taxon>
        <taxon>Molidae</taxon>
        <taxon>Mola</taxon>
    </lineage>
</organism>
<feature type="chain" id="PRO_5018634548" description="Secreted protein" evidence="2">
    <location>
        <begin position="20"/>
        <end position="88"/>
    </location>
</feature>